<feature type="domain" description="Smr" evidence="2">
    <location>
        <begin position="119"/>
        <end position="177"/>
    </location>
</feature>
<dbReference type="Proteomes" id="UP000475249">
    <property type="component" value="Unassembled WGS sequence"/>
</dbReference>
<dbReference type="AlphaFoldDB" id="A0A6L9E9W4"/>
<gene>
    <name evidence="3" type="ORF">GTQ38_05025</name>
</gene>
<evidence type="ECO:0000313" key="3">
    <source>
        <dbReference type="EMBL" id="NAS11352.1"/>
    </source>
</evidence>
<evidence type="ECO:0000259" key="2">
    <source>
        <dbReference type="Pfam" id="PF01713"/>
    </source>
</evidence>
<keyword evidence="4" id="KW-1185">Reference proteome</keyword>
<reference evidence="3 4" key="1">
    <citation type="submission" date="2020-01" db="EMBL/GenBank/DDBJ databases">
        <title>Bacteria diversity of Porities sp.</title>
        <authorList>
            <person name="Wang G."/>
        </authorList>
    </citation>
    <scope>NUCLEOTIDE SEQUENCE [LARGE SCALE GENOMIC DNA]</scope>
    <source>
        <strain evidence="3 4">R33</strain>
    </source>
</reference>
<dbReference type="InterPro" id="IPR036063">
    <property type="entry name" value="Smr_dom_sf"/>
</dbReference>
<evidence type="ECO:0000313" key="4">
    <source>
        <dbReference type="Proteomes" id="UP000475249"/>
    </source>
</evidence>
<proteinExistence type="predicted"/>
<comment type="caution">
    <text evidence="3">The sequence shown here is derived from an EMBL/GenBank/DDBJ whole genome shotgun (WGS) entry which is preliminary data.</text>
</comment>
<evidence type="ECO:0000256" key="1">
    <source>
        <dbReference type="SAM" id="MobiDB-lite"/>
    </source>
</evidence>
<dbReference type="InterPro" id="IPR002625">
    <property type="entry name" value="Smr_dom"/>
</dbReference>
<dbReference type="Pfam" id="PF01713">
    <property type="entry name" value="Smr"/>
    <property type="match status" value="1"/>
</dbReference>
<dbReference type="EMBL" id="WXYO01000002">
    <property type="protein sequence ID" value="NAS11352.1"/>
    <property type="molecule type" value="Genomic_DNA"/>
</dbReference>
<accession>A0A6L9E9W4</accession>
<feature type="region of interest" description="Disordered" evidence="1">
    <location>
        <begin position="65"/>
        <end position="86"/>
    </location>
</feature>
<dbReference type="RefSeq" id="WP_161434386.1">
    <property type="nucleotide sequence ID" value="NZ_WXYO01000002.1"/>
</dbReference>
<name>A0A6L9E9W4_9FLAO</name>
<protein>
    <submittedName>
        <fullName evidence="3">DNA mismatch repair protein MutS</fullName>
    </submittedName>
</protein>
<organism evidence="3 4">
    <name type="scientific">Poritiphilus flavus</name>
    <dbReference type="NCBI Taxonomy" id="2697053"/>
    <lineage>
        <taxon>Bacteria</taxon>
        <taxon>Pseudomonadati</taxon>
        <taxon>Bacteroidota</taxon>
        <taxon>Flavobacteriia</taxon>
        <taxon>Flavobacteriales</taxon>
        <taxon>Flavobacteriaceae</taxon>
        <taxon>Poritiphilus</taxon>
    </lineage>
</organism>
<dbReference type="Gene3D" id="3.30.1370.110">
    <property type="match status" value="1"/>
</dbReference>
<sequence>MKQFAVGDRVETIDDMVSGRVVDISPEIVLIETDEGFQMQFPPNALMKTSDAPPLEVTNYEAALAKKEKQQPKKSSPKVKRKERNAPKMEVDLHIHQLTNSTKGMSNFDMLNLQLDTAKNRLEFAIRNRIQKVVFVHGVGEGVLKEELNYLFGRYDNLTYYDADYKKYGLGATEVYIYQNP</sequence>